<organism evidence="12">
    <name type="scientific">Helicotheca tamesis</name>
    <dbReference type="NCBI Taxonomy" id="374047"/>
    <lineage>
        <taxon>Eukaryota</taxon>
        <taxon>Sar</taxon>
        <taxon>Stramenopiles</taxon>
        <taxon>Ochrophyta</taxon>
        <taxon>Bacillariophyta</taxon>
        <taxon>Mediophyceae</taxon>
        <taxon>Lithodesmiophycidae</taxon>
        <taxon>Lithodesmiales</taxon>
        <taxon>Lithodesmiaceae</taxon>
        <taxon>Helicotheca</taxon>
    </lineage>
</organism>
<keyword evidence="5" id="KW-0136">Cellulose degradation</keyword>
<accession>A0A7S2I167</accession>
<feature type="binding site" evidence="10">
    <location>
        <position position="227"/>
    </location>
    <ligand>
        <name>substrate</name>
    </ligand>
</feature>
<keyword evidence="11" id="KW-0812">Transmembrane</keyword>
<evidence type="ECO:0000256" key="7">
    <source>
        <dbReference type="ARBA" id="ARBA00023295"/>
    </source>
</evidence>
<sequence length="573" mass="65703">MNTTPINQQSSLLNSSECEDIPVYTNRNDDRILEHICPTENENDNINSDHGEETLMMVWKHDGCNKRYILFSAMLLCSIFFSARVLEQRATRRNPQILSSSKPAKKTASFPDDFIWGTGTSAYQIEGATHEDGRAPSIWDTYCTEAGVILDNSTGDVACDHYHRVKEDVLLMKELGLKTYRFSIAWTRIVPHGSAGSAVNTAGIDFYNHLLDTLIDHGIEPWVTLHHWDVPQTLYDSYGGWMDDQIINDFTFYAHICFDAFGDRVKHWVTINEPWTIAVNGYASGIHAPGRYQRPDVEPYIVGHHLLLAHANAVKLYRNKFASSQKGVIGISNSGDFRYPKDEHSEDDQLAAERSMEFQLGWFSDPIWKGDYPSSMRQQLGERLPQFTAEQKMDLLSSADFLGLNHYSSLLVSEPKEPKTFGGYWGSDMSIDIHDNPLWGQNCMGWNIVPDGMKDILHWINERYEQQNITIYITENGSCENEPDVETARRDIRRQQYLELYIQAVSQAIGLGVNVKGYFAWSLMDNFEWQFGYLRRFGLYYVDFETLERIPKQSALWYRETMLLNGANIGKPK</sequence>
<dbReference type="EMBL" id="HBGV01014126">
    <property type="protein sequence ID" value="CAD9504936.1"/>
    <property type="molecule type" value="Transcribed_RNA"/>
</dbReference>
<dbReference type="PRINTS" id="PR00131">
    <property type="entry name" value="GLHYDRLASE1"/>
</dbReference>
<dbReference type="PANTHER" id="PTHR10353">
    <property type="entry name" value="GLYCOSYL HYDROLASE"/>
    <property type="match status" value="1"/>
</dbReference>
<dbReference type="Gene3D" id="3.20.20.80">
    <property type="entry name" value="Glycosidases"/>
    <property type="match status" value="1"/>
</dbReference>
<evidence type="ECO:0000313" key="12">
    <source>
        <dbReference type="EMBL" id="CAD9504936.1"/>
    </source>
</evidence>
<dbReference type="InterPro" id="IPR017736">
    <property type="entry name" value="Glyco_hydro_1_beta-glucosidase"/>
</dbReference>
<evidence type="ECO:0000256" key="4">
    <source>
        <dbReference type="ARBA" id="ARBA00022801"/>
    </source>
</evidence>
<comment type="catalytic activity">
    <reaction evidence="1">
        <text>Hydrolysis of terminal, non-reducing beta-D-glucosyl residues with release of beta-D-glucose.</text>
        <dbReference type="EC" id="3.2.1.21"/>
    </reaction>
</comment>
<evidence type="ECO:0000256" key="11">
    <source>
        <dbReference type="SAM" id="Phobius"/>
    </source>
</evidence>
<feature type="binding site" evidence="10">
    <location>
        <begin position="528"/>
        <end position="529"/>
    </location>
    <ligand>
        <name>substrate</name>
    </ligand>
</feature>
<dbReference type="Pfam" id="PF00232">
    <property type="entry name" value="Glyco_hydro_1"/>
    <property type="match status" value="1"/>
</dbReference>
<dbReference type="InterPro" id="IPR033132">
    <property type="entry name" value="GH_1_N_CS"/>
</dbReference>
<dbReference type="EC" id="3.2.1.21" evidence="3"/>
<dbReference type="PROSITE" id="PS00653">
    <property type="entry name" value="GLYCOSYL_HYDROL_F1_2"/>
    <property type="match status" value="1"/>
</dbReference>
<feature type="active site" description="Nucleophile" evidence="9">
    <location>
        <position position="475"/>
    </location>
</feature>
<comment type="similarity">
    <text evidence="2">Belongs to the glycosyl hydrolase 1 family.</text>
</comment>
<dbReference type="SUPFAM" id="SSF51445">
    <property type="entry name" value="(Trans)glycosidases"/>
    <property type="match status" value="1"/>
</dbReference>
<proteinExistence type="inferred from homology"/>
<keyword evidence="6" id="KW-0119">Carbohydrate metabolism</keyword>
<keyword evidence="4" id="KW-0378">Hydrolase</keyword>
<reference evidence="12" key="1">
    <citation type="submission" date="2021-01" db="EMBL/GenBank/DDBJ databases">
        <authorList>
            <person name="Corre E."/>
            <person name="Pelletier E."/>
            <person name="Niang G."/>
            <person name="Scheremetjew M."/>
            <person name="Finn R."/>
            <person name="Kale V."/>
            <person name="Holt S."/>
            <person name="Cochrane G."/>
            <person name="Meng A."/>
            <person name="Brown T."/>
            <person name="Cohen L."/>
        </authorList>
    </citation>
    <scope>NUCLEOTIDE SEQUENCE</scope>
    <source>
        <strain evidence="12">CCMP826</strain>
    </source>
</reference>
<name>A0A7S2I167_9STRA</name>
<feature type="binding site" evidence="10">
    <location>
        <position position="124"/>
    </location>
    <ligand>
        <name>substrate</name>
    </ligand>
</feature>
<dbReference type="PANTHER" id="PTHR10353:SF36">
    <property type="entry name" value="LP05116P"/>
    <property type="match status" value="1"/>
</dbReference>
<feature type="binding site" evidence="10">
    <location>
        <position position="272"/>
    </location>
    <ligand>
        <name>substrate</name>
    </ligand>
</feature>
<keyword evidence="11" id="KW-1133">Transmembrane helix</keyword>
<dbReference type="InterPro" id="IPR017853">
    <property type="entry name" value="GH"/>
</dbReference>
<feature type="active site" description="Proton donor" evidence="9">
    <location>
        <position position="273"/>
    </location>
</feature>
<dbReference type="FunFam" id="3.20.20.80:FF:000022">
    <property type="entry name" value="Beta-glucosidase 11"/>
    <property type="match status" value="1"/>
</dbReference>
<evidence type="ECO:0000256" key="10">
    <source>
        <dbReference type="PIRSR" id="PIRSR617736-2"/>
    </source>
</evidence>
<evidence type="ECO:0000256" key="5">
    <source>
        <dbReference type="ARBA" id="ARBA00023001"/>
    </source>
</evidence>
<feature type="binding site" evidence="10">
    <location>
        <position position="407"/>
    </location>
    <ligand>
        <name>substrate</name>
    </ligand>
</feature>
<keyword evidence="11" id="KW-0472">Membrane</keyword>
<keyword evidence="7" id="KW-0326">Glycosidase</keyword>
<evidence type="ECO:0000256" key="3">
    <source>
        <dbReference type="ARBA" id="ARBA00012744"/>
    </source>
</evidence>
<gene>
    <name evidence="12" type="ORF">HTAM1171_LOCUS8664</name>
</gene>
<protein>
    <recommendedName>
        <fullName evidence="3">beta-glucosidase</fullName>
        <ecNumber evidence="3">3.2.1.21</ecNumber>
    </recommendedName>
</protein>
<evidence type="ECO:0000256" key="6">
    <source>
        <dbReference type="ARBA" id="ARBA00023277"/>
    </source>
</evidence>
<dbReference type="AlphaFoldDB" id="A0A7S2I167"/>
<keyword evidence="8" id="KW-0624">Polysaccharide degradation</keyword>
<evidence type="ECO:0000256" key="1">
    <source>
        <dbReference type="ARBA" id="ARBA00000448"/>
    </source>
</evidence>
<feature type="transmembrane region" description="Helical" evidence="11">
    <location>
        <begin position="68"/>
        <end position="86"/>
    </location>
</feature>
<evidence type="ECO:0000256" key="9">
    <source>
        <dbReference type="PIRSR" id="PIRSR617736-1"/>
    </source>
</evidence>
<evidence type="ECO:0000256" key="2">
    <source>
        <dbReference type="ARBA" id="ARBA00010838"/>
    </source>
</evidence>
<dbReference type="InterPro" id="IPR001360">
    <property type="entry name" value="Glyco_hydro_1"/>
</dbReference>
<dbReference type="NCBIfam" id="TIGR03356">
    <property type="entry name" value="BGL"/>
    <property type="match status" value="1"/>
</dbReference>
<dbReference type="GO" id="GO:0008422">
    <property type="term" value="F:beta-glucosidase activity"/>
    <property type="evidence" value="ECO:0007669"/>
    <property type="project" value="UniProtKB-EC"/>
</dbReference>
<feature type="binding site" evidence="10">
    <location>
        <position position="521"/>
    </location>
    <ligand>
        <name>substrate</name>
    </ligand>
</feature>
<dbReference type="GO" id="GO:0030245">
    <property type="term" value="P:cellulose catabolic process"/>
    <property type="evidence" value="ECO:0007669"/>
    <property type="project" value="UniProtKB-KW"/>
</dbReference>
<evidence type="ECO:0000256" key="8">
    <source>
        <dbReference type="ARBA" id="ARBA00023326"/>
    </source>
</evidence>